<evidence type="ECO:0000256" key="2">
    <source>
        <dbReference type="ARBA" id="ARBA00022840"/>
    </source>
</evidence>
<feature type="region of interest" description="Disordered" evidence="3">
    <location>
        <begin position="1"/>
        <end position="25"/>
    </location>
</feature>
<dbReference type="GO" id="GO:0005737">
    <property type="term" value="C:cytoplasm"/>
    <property type="evidence" value="ECO:0007669"/>
    <property type="project" value="TreeGrafter"/>
</dbReference>
<dbReference type="InterPro" id="IPR050130">
    <property type="entry name" value="ClpA_ClpB"/>
</dbReference>
<protein>
    <recommendedName>
        <fullName evidence="6">ATPase AAA-type core domain-containing protein</fullName>
    </recommendedName>
</protein>
<evidence type="ECO:0000313" key="5">
    <source>
        <dbReference type="Proteomes" id="UP000541444"/>
    </source>
</evidence>
<comment type="caution">
    <text evidence="4">The sequence shown here is derived from an EMBL/GenBank/DDBJ whole genome shotgun (WGS) entry which is preliminary data.</text>
</comment>
<evidence type="ECO:0008006" key="6">
    <source>
        <dbReference type="Google" id="ProtNLM"/>
    </source>
</evidence>
<keyword evidence="5" id="KW-1185">Reference proteome</keyword>
<dbReference type="SUPFAM" id="SSF52540">
    <property type="entry name" value="P-loop containing nucleoside triphosphate hydrolases"/>
    <property type="match status" value="1"/>
</dbReference>
<dbReference type="InterPro" id="IPR027417">
    <property type="entry name" value="P-loop_NTPase"/>
</dbReference>
<evidence type="ECO:0000256" key="3">
    <source>
        <dbReference type="SAM" id="MobiDB-lite"/>
    </source>
</evidence>
<dbReference type="PANTHER" id="PTHR11638:SF18">
    <property type="entry name" value="HEAT SHOCK PROTEIN 104"/>
    <property type="match status" value="1"/>
</dbReference>
<dbReference type="GO" id="GO:0005524">
    <property type="term" value="F:ATP binding"/>
    <property type="evidence" value="ECO:0007669"/>
    <property type="project" value="UniProtKB-KW"/>
</dbReference>
<keyword evidence="2" id="KW-0067">ATP-binding</keyword>
<dbReference type="Proteomes" id="UP000541444">
    <property type="component" value="Unassembled WGS sequence"/>
</dbReference>
<dbReference type="AlphaFoldDB" id="A0A7J7MIJ6"/>
<dbReference type="OrthoDB" id="47330at2759"/>
<name>A0A7J7MIJ6_9MAGN</name>
<dbReference type="GO" id="GO:0034605">
    <property type="term" value="P:cellular response to heat"/>
    <property type="evidence" value="ECO:0007669"/>
    <property type="project" value="TreeGrafter"/>
</dbReference>
<reference evidence="4 5" key="1">
    <citation type="journal article" date="2020" name="IScience">
        <title>Genome Sequencing of the Endangered Kingdonia uniflora (Circaeasteraceae, Ranunculales) Reveals Potential Mechanisms of Evolutionary Specialization.</title>
        <authorList>
            <person name="Sun Y."/>
            <person name="Deng T."/>
            <person name="Zhang A."/>
            <person name="Moore M.J."/>
            <person name="Landis J.B."/>
            <person name="Lin N."/>
            <person name="Zhang H."/>
            <person name="Zhang X."/>
            <person name="Huang J."/>
            <person name="Zhang X."/>
            <person name="Sun H."/>
            <person name="Wang H."/>
        </authorList>
    </citation>
    <scope>NUCLEOTIDE SEQUENCE [LARGE SCALE GENOMIC DNA]</scope>
    <source>
        <strain evidence="4">TB1705</strain>
        <tissue evidence="4">Leaf</tissue>
    </source>
</reference>
<dbReference type="PANTHER" id="PTHR11638">
    <property type="entry name" value="ATP-DEPENDENT CLP PROTEASE"/>
    <property type="match status" value="1"/>
</dbReference>
<proteinExistence type="predicted"/>
<accession>A0A7J7MIJ6</accession>
<gene>
    <name evidence="4" type="ORF">GIB67_000571</name>
</gene>
<dbReference type="Gene3D" id="3.40.50.300">
    <property type="entry name" value="P-loop containing nucleotide triphosphate hydrolases"/>
    <property type="match status" value="1"/>
</dbReference>
<sequence length="237" mass="25640">MTIEAKVGMSKSYMSPGDGSRRRRNILTHEEQEAVGLKYNAKKCKNYNMTQLSKTPMFIEAREVESIPIRDNLSTYSSLSVTGRTNKEQCIDQNASVLLGTSCGINDTLNKGNAQFVLIMDTTLSDTGEPTIANDVFESLRYAANIDAPVAITATSTGEVSTTSTVMVLVISVSHLLISLDMGALIAGAKFCGEFEDRLKVVLKEVTDLEEQIILFIDEIHTVVGAGATNGAMDVTC</sequence>
<dbReference type="GO" id="GO:0016887">
    <property type="term" value="F:ATP hydrolysis activity"/>
    <property type="evidence" value="ECO:0007669"/>
    <property type="project" value="TreeGrafter"/>
</dbReference>
<evidence type="ECO:0000256" key="1">
    <source>
        <dbReference type="ARBA" id="ARBA00022741"/>
    </source>
</evidence>
<evidence type="ECO:0000313" key="4">
    <source>
        <dbReference type="EMBL" id="KAF6154687.1"/>
    </source>
</evidence>
<keyword evidence="1" id="KW-0547">Nucleotide-binding</keyword>
<organism evidence="4 5">
    <name type="scientific">Kingdonia uniflora</name>
    <dbReference type="NCBI Taxonomy" id="39325"/>
    <lineage>
        <taxon>Eukaryota</taxon>
        <taxon>Viridiplantae</taxon>
        <taxon>Streptophyta</taxon>
        <taxon>Embryophyta</taxon>
        <taxon>Tracheophyta</taxon>
        <taxon>Spermatophyta</taxon>
        <taxon>Magnoliopsida</taxon>
        <taxon>Ranunculales</taxon>
        <taxon>Circaeasteraceae</taxon>
        <taxon>Kingdonia</taxon>
    </lineage>
</organism>
<dbReference type="EMBL" id="JACGCM010001471">
    <property type="protein sequence ID" value="KAF6154687.1"/>
    <property type="molecule type" value="Genomic_DNA"/>
</dbReference>